<evidence type="ECO:0000313" key="1">
    <source>
        <dbReference type="EMBL" id="CAB3386930.1"/>
    </source>
</evidence>
<accession>A0A8S1DST5</accession>
<dbReference type="InterPro" id="IPR032675">
    <property type="entry name" value="LRR_dom_sf"/>
</dbReference>
<dbReference type="Gene3D" id="3.80.10.10">
    <property type="entry name" value="Ribonuclease Inhibitor"/>
    <property type="match status" value="1"/>
</dbReference>
<keyword evidence="2" id="KW-1185">Reference proteome</keyword>
<organism evidence="1 2">
    <name type="scientific">Cloeon dipterum</name>
    <dbReference type="NCBI Taxonomy" id="197152"/>
    <lineage>
        <taxon>Eukaryota</taxon>
        <taxon>Metazoa</taxon>
        <taxon>Ecdysozoa</taxon>
        <taxon>Arthropoda</taxon>
        <taxon>Hexapoda</taxon>
        <taxon>Insecta</taxon>
        <taxon>Pterygota</taxon>
        <taxon>Palaeoptera</taxon>
        <taxon>Ephemeroptera</taxon>
        <taxon>Pisciforma</taxon>
        <taxon>Baetidae</taxon>
        <taxon>Cloeon</taxon>
    </lineage>
</organism>
<comment type="caution">
    <text evidence="1">The sequence shown here is derived from an EMBL/GenBank/DDBJ whole genome shotgun (WGS) entry which is preliminary data.</text>
</comment>
<proteinExistence type="predicted"/>
<reference evidence="1 2" key="1">
    <citation type="submission" date="2020-04" db="EMBL/GenBank/DDBJ databases">
        <authorList>
            <person name="Alioto T."/>
            <person name="Alioto T."/>
            <person name="Gomez Garrido J."/>
        </authorList>
    </citation>
    <scope>NUCLEOTIDE SEQUENCE [LARGE SCALE GENOMIC DNA]</scope>
</reference>
<dbReference type="AlphaFoldDB" id="A0A8S1DST5"/>
<protein>
    <submittedName>
        <fullName evidence="1">Uncharacterized protein</fullName>
    </submittedName>
</protein>
<evidence type="ECO:0000313" key="2">
    <source>
        <dbReference type="Proteomes" id="UP000494165"/>
    </source>
</evidence>
<dbReference type="Proteomes" id="UP000494165">
    <property type="component" value="Unassembled WGS sequence"/>
</dbReference>
<name>A0A8S1DST5_9INSE</name>
<gene>
    <name evidence="1" type="ORF">CLODIP_2_CD16360</name>
</gene>
<dbReference type="OrthoDB" id="5213490at2759"/>
<dbReference type="EMBL" id="CADEPI010000521">
    <property type="protein sequence ID" value="CAB3386930.1"/>
    <property type="molecule type" value="Genomic_DNA"/>
</dbReference>
<sequence>MKFFKTLFSFRTRSTEDELQLITRKRLQNLRLRSLGLQQLAVREISKQLTFYLTHPDELEKLTSLPGVLRDKILQVLMKKRCLHEQGEKREFKNLKAIFPLLLSPRTRYIELNGILSFCPGRFKDHKIVKVTQCLCTRNLPNLEVVQYDPNEMKWMISRCFDNRYHGLDFPGASDLRNICVDPEEYSAEEVKAMPNLFPKVTCLMVKTVKNAFLAENLLQKYDNIRQIKLFSPYPRSDTIEKYLINYEQKLQSLYLEHELEFVTVDMELISKSCPKLEKLSLIKTRLITRFKLRPSNEELFAELKELEFEVPYRRYITVDDVHSMMVLSTILSAPKLEKVKLEARIFNTNDNDLCTLNSLIREKKILKNLHTLHVYYEFPIQRVLANFLRSACAFLPKLTDFKYGKVSKSSNLYENPLFASIQPAPLGDVDESVFKMIGVFATER</sequence>